<dbReference type="AlphaFoldDB" id="A0A8J7FPF2"/>
<dbReference type="Proteomes" id="UP000608754">
    <property type="component" value="Unassembled WGS sequence"/>
</dbReference>
<name>A0A8J7FPF2_9FLAO</name>
<keyword evidence="2" id="KW-1185">Reference proteome</keyword>
<gene>
    <name evidence="1" type="ORF">IM532_05645</name>
</gene>
<comment type="caution">
    <text evidence="1">The sequence shown here is derived from an EMBL/GenBank/DDBJ whole genome shotgun (WGS) entry which is preliminary data.</text>
</comment>
<dbReference type="RefSeq" id="WP_194182486.1">
    <property type="nucleotide sequence ID" value="NZ_JADGIK010000003.1"/>
</dbReference>
<organism evidence="1 2">
    <name type="scientific">Faecalibacter rhinopitheci</name>
    <dbReference type="NCBI Taxonomy" id="2779678"/>
    <lineage>
        <taxon>Bacteria</taxon>
        <taxon>Pseudomonadati</taxon>
        <taxon>Bacteroidota</taxon>
        <taxon>Flavobacteriia</taxon>
        <taxon>Flavobacteriales</taxon>
        <taxon>Weeksellaceae</taxon>
        <taxon>Faecalibacter</taxon>
    </lineage>
</organism>
<evidence type="ECO:0000313" key="1">
    <source>
        <dbReference type="EMBL" id="MBF0596934.1"/>
    </source>
</evidence>
<reference evidence="1" key="1">
    <citation type="submission" date="2020-10" db="EMBL/GenBank/DDBJ databases">
        <authorList>
            <person name="Lu T."/>
            <person name="Wang Q."/>
            <person name="Han X."/>
        </authorList>
    </citation>
    <scope>NUCLEOTIDE SEQUENCE</scope>
    <source>
        <strain evidence="1">WQ 117</strain>
    </source>
</reference>
<dbReference type="EMBL" id="JADGIK010000003">
    <property type="protein sequence ID" value="MBF0596934.1"/>
    <property type="molecule type" value="Genomic_DNA"/>
</dbReference>
<proteinExistence type="predicted"/>
<accession>A0A8J7FPF2</accession>
<sequence length="156" mass="17758">MKILSFLCILFLFWNCKPNTKTNDAFINETSPSLMDSVKPTVNYDSFVVKNKDILPFDSKVNKITAFAEKKDGEKFSLFFDVTTQTKAFVKIITDDELANIRINQVITPDQQSDGPFGKEIEFPLYQGGTYQIVIAESLMQGNPFHGKFKVEIELK</sequence>
<protein>
    <submittedName>
        <fullName evidence="1">Uncharacterized protein</fullName>
    </submittedName>
</protein>
<evidence type="ECO:0000313" key="2">
    <source>
        <dbReference type="Proteomes" id="UP000608754"/>
    </source>
</evidence>